<feature type="compositionally biased region" description="Basic residues" evidence="1">
    <location>
        <begin position="97"/>
        <end position="114"/>
    </location>
</feature>
<feature type="compositionally biased region" description="Basic and acidic residues" evidence="1">
    <location>
        <begin position="79"/>
        <end position="94"/>
    </location>
</feature>
<organism evidence="2 3">
    <name type="scientific">Riccia fluitans</name>
    <dbReference type="NCBI Taxonomy" id="41844"/>
    <lineage>
        <taxon>Eukaryota</taxon>
        <taxon>Viridiplantae</taxon>
        <taxon>Streptophyta</taxon>
        <taxon>Embryophyta</taxon>
        <taxon>Marchantiophyta</taxon>
        <taxon>Marchantiopsida</taxon>
        <taxon>Marchantiidae</taxon>
        <taxon>Marchantiales</taxon>
        <taxon>Ricciaceae</taxon>
        <taxon>Riccia</taxon>
    </lineage>
</organism>
<dbReference type="EMBL" id="JBHFFA010000002">
    <property type="protein sequence ID" value="KAL2641950.1"/>
    <property type="molecule type" value="Genomic_DNA"/>
</dbReference>
<protein>
    <submittedName>
        <fullName evidence="2">Uncharacterized protein</fullName>
    </submittedName>
</protein>
<gene>
    <name evidence="2" type="ORF">R1flu_009537</name>
</gene>
<feature type="region of interest" description="Disordered" evidence="1">
    <location>
        <begin position="65"/>
        <end position="124"/>
    </location>
</feature>
<proteinExistence type="predicted"/>
<name>A0ABD1Z2L6_9MARC</name>
<keyword evidence="3" id="KW-1185">Reference proteome</keyword>
<evidence type="ECO:0000313" key="3">
    <source>
        <dbReference type="Proteomes" id="UP001605036"/>
    </source>
</evidence>
<comment type="caution">
    <text evidence="2">The sequence shown here is derived from an EMBL/GenBank/DDBJ whole genome shotgun (WGS) entry which is preliminary data.</text>
</comment>
<evidence type="ECO:0000256" key="1">
    <source>
        <dbReference type="SAM" id="MobiDB-lite"/>
    </source>
</evidence>
<dbReference type="Proteomes" id="UP001605036">
    <property type="component" value="Unassembled WGS sequence"/>
</dbReference>
<sequence length="124" mass="13925">MLVPSRQVRAALVSSLHAGDAAPRDDQRIEAGKMVKAHPLRGKSREDSFQWRVTEEFLAEHQVAFWDSKTPSKQGGDGSLEKQEEGSSKKKDAGSSKGKKLLPRTRQRSARKSPRVLQMWEGRE</sequence>
<accession>A0ABD1Z2L6</accession>
<dbReference type="AlphaFoldDB" id="A0ABD1Z2L6"/>
<reference evidence="2 3" key="1">
    <citation type="submission" date="2024-09" db="EMBL/GenBank/DDBJ databases">
        <title>Chromosome-scale assembly of Riccia fluitans.</title>
        <authorList>
            <person name="Paukszto L."/>
            <person name="Sawicki J."/>
            <person name="Karawczyk K."/>
            <person name="Piernik-Szablinska J."/>
            <person name="Szczecinska M."/>
            <person name="Mazdziarz M."/>
        </authorList>
    </citation>
    <scope>NUCLEOTIDE SEQUENCE [LARGE SCALE GENOMIC DNA]</scope>
    <source>
        <strain evidence="2">Rf_01</strain>
        <tissue evidence="2">Aerial parts of the thallus</tissue>
    </source>
</reference>
<evidence type="ECO:0000313" key="2">
    <source>
        <dbReference type="EMBL" id="KAL2641950.1"/>
    </source>
</evidence>